<dbReference type="Proteomes" id="UP000288805">
    <property type="component" value="Unassembled WGS sequence"/>
</dbReference>
<sequence length="188" mass="20929">MDVKRLKSEIAKLQLVFIGHAFIYYHVEVFVQIFILLFPCSGDGCTGWKSVFLVNLGWDGGDPSRTRCHPYLRDRSMDLSPKYKLGKGLDSAKIYRYGHGISLTSWDWQGGDIEKATDWIFSNPAAASSSDMDATTSSTPTADAGLPDGGIKIMQLHVASIYSDFLDKWYLLMVVACRMTEDSTGRVV</sequence>
<keyword evidence="1" id="KW-1133">Transmembrane helix</keyword>
<evidence type="ECO:0000313" key="3">
    <source>
        <dbReference type="Proteomes" id="UP000288805"/>
    </source>
</evidence>
<organism evidence="2 3">
    <name type="scientific">Vitis vinifera</name>
    <name type="common">Grape</name>
    <dbReference type="NCBI Taxonomy" id="29760"/>
    <lineage>
        <taxon>Eukaryota</taxon>
        <taxon>Viridiplantae</taxon>
        <taxon>Streptophyta</taxon>
        <taxon>Embryophyta</taxon>
        <taxon>Tracheophyta</taxon>
        <taxon>Spermatophyta</taxon>
        <taxon>Magnoliopsida</taxon>
        <taxon>eudicotyledons</taxon>
        <taxon>Gunneridae</taxon>
        <taxon>Pentapetalae</taxon>
        <taxon>rosids</taxon>
        <taxon>Vitales</taxon>
        <taxon>Vitaceae</taxon>
        <taxon>Viteae</taxon>
        <taxon>Vitis</taxon>
    </lineage>
</organism>
<evidence type="ECO:0000256" key="1">
    <source>
        <dbReference type="SAM" id="Phobius"/>
    </source>
</evidence>
<gene>
    <name evidence="2" type="ORF">CK203_062189</name>
</gene>
<dbReference type="AlphaFoldDB" id="A0A438GD30"/>
<keyword evidence="1" id="KW-0812">Transmembrane</keyword>
<protein>
    <submittedName>
        <fullName evidence="2">Uncharacterized protein</fullName>
    </submittedName>
</protein>
<reference evidence="2 3" key="1">
    <citation type="journal article" date="2018" name="PLoS Genet.">
        <title>Population sequencing reveals clonal diversity and ancestral inbreeding in the grapevine cultivar Chardonnay.</title>
        <authorList>
            <person name="Roach M.J."/>
            <person name="Johnson D.L."/>
            <person name="Bohlmann J."/>
            <person name="van Vuuren H.J."/>
            <person name="Jones S.J."/>
            <person name="Pretorius I.S."/>
            <person name="Schmidt S.A."/>
            <person name="Borneman A.R."/>
        </authorList>
    </citation>
    <scope>NUCLEOTIDE SEQUENCE [LARGE SCALE GENOMIC DNA]</scope>
    <source>
        <strain evidence="3">cv. Chardonnay</strain>
        <tissue evidence="2">Leaf</tissue>
    </source>
</reference>
<dbReference type="EMBL" id="QGNW01000472">
    <property type="protein sequence ID" value="RVW70119.1"/>
    <property type="molecule type" value="Genomic_DNA"/>
</dbReference>
<comment type="caution">
    <text evidence="2">The sequence shown here is derived from an EMBL/GenBank/DDBJ whole genome shotgun (WGS) entry which is preliminary data.</text>
</comment>
<keyword evidence="1" id="KW-0472">Membrane</keyword>
<evidence type="ECO:0000313" key="2">
    <source>
        <dbReference type="EMBL" id="RVW70119.1"/>
    </source>
</evidence>
<accession>A0A438GD30</accession>
<proteinExistence type="predicted"/>
<feature type="transmembrane region" description="Helical" evidence="1">
    <location>
        <begin position="15"/>
        <end position="38"/>
    </location>
</feature>
<name>A0A438GD30_VITVI</name>